<comment type="pathway">
    <text evidence="2">Amino-acid biosynthesis; L-isoleucine biosynthesis; L-isoleucine from 2-oxobutanoate: step 4/4.</text>
</comment>
<dbReference type="Gene3D" id="3.20.10.10">
    <property type="entry name" value="D-amino Acid Aminotransferase, subunit A, domain 2"/>
    <property type="match status" value="1"/>
</dbReference>
<dbReference type="InterPro" id="IPR050571">
    <property type="entry name" value="Class-IV_PLP-Dep_Aminotrnsfr"/>
</dbReference>
<keyword evidence="11" id="KW-0032">Aminotransferase</keyword>
<dbReference type="GO" id="GO:0046394">
    <property type="term" value="P:carboxylic acid biosynthetic process"/>
    <property type="evidence" value="ECO:0007669"/>
    <property type="project" value="UniProtKB-ARBA"/>
</dbReference>
<protein>
    <recommendedName>
        <fullName evidence="6">branched-chain-amino-acid transaminase</fullName>
        <ecNumber evidence="6">2.6.1.42</ecNumber>
    </recommendedName>
</protein>
<evidence type="ECO:0000256" key="1">
    <source>
        <dbReference type="ARBA" id="ARBA00001933"/>
    </source>
</evidence>
<dbReference type="SUPFAM" id="SSF56752">
    <property type="entry name" value="D-aminoacid aminotransferase-like PLP-dependent enzymes"/>
    <property type="match status" value="1"/>
</dbReference>
<dbReference type="AlphaFoldDB" id="A0A143BKQ7"/>
<evidence type="ECO:0000256" key="8">
    <source>
        <dbReference type="ARBA" id="ARBA00048212"/>
    </source>
</evidence>
<evidence type="ECO:0000313" key="11">
    <source>
        <dbReference type="EMBL" id="AMW05636.1"/>
    </source>
</evidence>
<proteinExistence type="inferred from homology"/>
<evidence type="ECO:0000313" key="12">
    <source>
        <dbReference type="Proteomes" id="UP000076404"/>
    </source>
</evidence>
<dbReference type="PANTHER" id="PTHR42743">
    <property type="entry name" value="AMINO-ACID AMINOTRANSFERASE"/>
    <property type="match status" value="1"/>
</dbReference>
<dbReference type="CDD" id="cd01558">
    <property type="entry name" value="D-AAT_like"/>
    <property type="match status" value="1"/>
</dbReference>
<gene>
    <name evidence="11" type="ORF">GEMMAAP_14145</name>
</gene>
<comment type="catalytic activity">
    <reaction evidence="10">
        <text>L-leucine + 2-oxoglutarate = 4-methyl-2-oxopentanoate + L-glutamate</text>
        <dbReference type="Rhea" id="RHEA:18321"/>
        <dbReference type="ChEBI" id="CHEBI:16810"/>
        <dbReference type="ChEBI" id="CHEBI:17865"/>
        <dbReference type="ChEBI" id="CHEBI:29985"/>
        <dbReference type="ChEBI" id="CHEBI:57427"/>
        <dbReference type="EC" id="2.6.1.42"/>
    </reaction>
</comment>
<dbReference type="GO" id="GO:0005829">
    <property type="term" value="C:cytosol"/>
    <property type="evidence" value="ECO:0007669"/>
    <property type="project" value="TreeGrafter"/>
</dbReference>
<keyword evidence="7" id="KW-0663">Pyridoxal phosphate</keyword>
<comment type="cofactor">
    <cofactor evidence="1">
        <name>pyridoxal 5'-phosphate</name>
        <dbReference type="ChEBI" id="CHEBI:597326"/>
    </cofactor>
</comment>
<dbReference type="InterPro" id="IPR036038">
    <property type="entry name" value="Aminotransferase-like"/>
</dbReference>
<evidence type="ECO:0000256" key="7">
    <source>
        <dbReference type="ARBA" id="ARBA00022898"/>
    </source>
</evidence>
<evidence type="ECO:0000256" key="5">
    <source>
        <dbReference type="ARBA" id="ARBA00009320"/>
    </source>
</evidence>
<dbReference type="STRING" id="1379270.GEMMAAP_14145"/>
<dbReference type="Proteomes" id="UP000076404">
    <property type="component" value="Chromosome"/>
</dbReference>
<dbReference type="EC" id="2.6.1.42" evidence="6"/>
<dbReference type="GO" id="GO:0008652">
    <property type="term" value="P:amino acid biosynthetic process"/>
    <property type="evidence" value="ECO:0007669"/>
    <property type="project" value="UniProtKB-ARBA"/>
</dbReference>
<dbReference type="KEGG" id="gph:GEMMAAP_14145"/>
<dbReference type="InterPro" id="IPR001544">
    <property type="entry name" value="Aminotrans_IV"/>
</dbReference>
<comment type="pathway">
    <text evidence="3">Amino-acid biosynthesis; L-valine biosynthesis; L-valine from pyruvate: step 4/4.</text>
</comment>
<organism evidence="11 12">
    <name type="scientific">Gemmatimonas phototrophica</name>
    <dbReference type="NCBI Taxonomy" id="1379270"/>
    <lineage>
        <taxon>Bacteria</taxon>
        <taxon>Pseudomonadati</taxon>
        <taxon>Gemmatimonadota</taxon>
        <taxon>Gemmatimonadia</taxon>
        <taxon>Gemmatimonadales</taxon>
        <taxon>Gemmatimonadaceae</taxon>
        <taxon>Gemmatimonas</taxon>
    </lineage>
</organism>
<accession>A0A143BKQ7</accession>
<evidence type="ECO:0000256" key="2">
    <source>
        <dbReference type="ARBA" id="ARBA00004824"/>
    </source>
</evidence>
<comment type="pathway">
    <text evidence="4">Amino-acid biosynthesis; L-leucine biosynthesis; L-leucine from 3-methyl-2-oxobutanoate: step 4/4.</text>
</comment>
<dbReference type="InterPro" id="IPR043131">
    <property type="entry name" value="BCAT-like_N"/>
</dbReference>
<dbReference type="GO" id="GO:0052654">
    <property type="term" value="F:L-leucine-2-oxoglutarate transaminase activity"/>
    <property type="evidence" value="ECO:0007669"/>
    <property type="project" value="RHEA"/>
</dbReference>
<keyword evidence="11" id="KW-0808">Transferase</keyword>
<keyword evidence="12" id="KW-1185">Reference proteome</keyword>
<dbReference type="Pfam" id="PF01063">
    <property type="entry name" value="Aminotran_4"/>
    <property type="match status" value="1"/>
</dbReference>
<dbReference type="GO" id="GO:0052656">
    <property type="term" value="F:L-isoleucine-2-oxoglutarate transaminase activity"/>
    <property type="evidence" value="ECO:0007669"/>
    <property type="project" value="RHEA"/>
</dbReference>
<evidence type="ECO:0000256" key="10">
    <source>
        <dbReference type="ARBA" id="ARBA00049229"/>
    </source>
</evidence>
<evidence type="ECO:0000256" key="4">
    <source>
        <dbReference type="ARBA" id="ARBA00005072"/>
    </source>
</evidence>
<dbReference type="Gene3D" id="3.30.470.10">
    <property type="match status" value="1"/>
</dbReference>
<evidence type="ECO:0000256" key="9">
    <source>
        <dbReference type="ARBA" id="ARBA00048798"/>
    </source>
</evidence>
<sequence>MSLRTCWLNGTYIAEEQAHVSIFDRGLLFGDGVYEVAAVFNGQLLDADRHLVRLARSQREIGLPAAYDAATLMGVMQELATRNGIQEGLVYLQVTRGAAERDFPFPAQVHPTVFAYARPKKLSDDPNAAGVRVHAVPDLRWQRCDIKSTSMLAQVLAKQAAREAGAFEALMHEDGLVTEGGSSNIWIVRDGIAYTRPTSHDILAGITRDVIFDVADDAGVTVVQRAFTLEQALAADECLMTSATSFVLPITRIDDHVVGSGAPGPLTQRLREGYLARAARLTA</sequence>
<reference evidence="11 12" key="2">
    <citation type="journal article" date="2016" name="Environ. Microbiol. Rep.">
        <title>Metagenomic evidence for the presence of phototrophic Gemmatimonadetes bacteria in diverse environments.</title>
        <authorList>
            <person name="Zeng Y."/>
            <person name="Baumbach J."/>
            <person name="Barbosa E.G."/>
            <person name="Azevedo V."/>
            <person name="Zhang C."/>
            <person name="Koblizek M."/>
        </authorList>
    </citation>
    <scope>NUCLEOTIDE SEQUENCE [LARGE SCALE GENOMIC DNA]</scope>
    <source>
        <strain evidence="11 12">AP64</strain>
    </source>
</reference>
<dbReference type="PANTHER" id="PTHR42743:SF11">
    <property type="entry name" value="AMINODEOXYCHORISMATE LYASE"/>
    <property type="match status" value="1"/>
</dbReference>
<dbReference type="eggNOG" id="COG0115">
    <property type="taxonomic scope" value="Bacteria"/>
</dbReference>
<dbReference type="RefSeq" id="WP_043579464.1">
    <property type="nucleotide sequence ID" value="NZ_CP011454.1"/>
</dbReference>
<dbReference type="NCBIfam" id="NF005209">
    <property type="entry name" value="PRK06680.1"/>
    <property type="match status" value="1"/>
</dbReference>
<comment type="similarity">
    <text evidence="5">Belongs to the class-IV pyridoxal-phosphate-dependent aminotransferase family.</text>
</comment>
<comment type="catalytic activity">
    <reaction evidence="9">
        <text>L-isoleucine + 2-oxoglutarate = (S)-3-methyl-2-oxopentanoate + L-glutamate</text>
        <dbReference type="Rhea" id="RHEA:24801"/>
        <dbReference type="ChEBI" id="CHEBI:16810"/>
        <dbReference type="ChEBI" id="CHEBI:29985"/>
        <dbReference type="ChEBI" id="CHEBI:35146"/>
        <dbReference type="ChEBI" id="CHEBI:58045"/>
        <dbReference type="EC" id="2.6.1.42"/>
    </reaction>
</comment>
<dbReference type="EMBL" id="CP011454">
    <property type="protein sequence ID" value="AMW05636.1"/>
    <property type="molecule type" value="Genomic_DNA"/>
</dbReference>
<name>A0A143BKQ7_9BACT</name>
<comment type="catalytic activity">
    <reaction evidence="8">
        <text>L-valine + 2-oxoglutarate = 3-methyl-2-oxobutanoate + L-glutamate</text>
        <dbReference type="Rhea" id="RHEA:24813"/>
        <dbReference type="ChEBI" id="CHEBI:11851"/>
        <dbReference type="ChEBI" id="CHEBI:16810"/>
        <dbReference type="ChEBI" id="CHEBI:29985"/>
        <dbReference type="ChEBI" id="CHEBI:57762"/>
        <dbReference type="EC" id="2.6.1.42"/>
    </reaction>
</comment>
<evidence type="ECO:0000256" key="3">
    <source>
        <dbReference type="ARBA" id="ARBA00004931"/>
    </source>
</evidence>
<dbReference type="FunFam" id="3.20.10.10:FF:000002">
    <property type="entry name" value="D-alanine aminotransferase"/>
    <property type="match status" value="1"/>
</dbReference>
<dbReference type="GO" id="GO:0052655">
    <property type="term" value="F:L-valine-2-oxoglutarate transaminase activity"/>
    <property type="evidence" value="ECO:0007669"/>
    <property type="project" value="RHEA"/>
</dbReference>
<dbReference type="InterPro" id="IPR043132">
    <property type="entry name" value="BCAT-like_C"/>
</dbReference>
<evidence type="ECO:0000256" key="6">
    <source>
        <dbReference type="ARBA" id="ARBA00013053"/>
    </source>
</evidence>
<reference evidence="11 12" key="1">
    <citation type="journal article" date="2014" name="Proc. Natl. Acad. Sci. U.S.A.">
        <title>Functional type 2 photosynthetic reaction centers found in the rare bacterial phylum Gemmatimonadetes.</title>
        <authorList>
            <person name="Zeng Y."/>
            <person name="Feng F."/>
            <person name="Medova H."/>
            <person name="Dean J."/>
            <person name="Koblizek M."/>
        </authorList>
    </citation>
    <scope>NUCLEOTIDE SEQUENCE [LARGE SCALE GENOMIC DNA]</scope>
    <source>
        <strain evidence="11 12">AP64</strain>
    </source>
</reference>